<accession>A0ACB5TQQ5</accession>
<keyword evidence="2" id="KW-1185">Reference proteome</keyword>
<evidence type="ECO:0000313" key="1">
    <source>
        <dbReference type="EMBL" id="GME93334.1"/>
    </source>
</evidence>
<organism evidence="1 2">
    <name type="scientific">Candida boidinii</name>
    <name type="common">Yeast</name>
    <dbReference type="NCBI Taxonomy" id="5477"/>
    <lineage>
        <taxon>Eukaryota</taxon>
        <taxon>Fungi</taxon>
        <taxon>Dikarya</taxon>
        <taxon>Ascomycota</taxon>
        <taxon>Saccharomycotina</taxon>
        <taxon>Pichiomycetes</taxon>
        <taxon>Pichiales</taxon>
        <taxon>Pichiaceae</taxon>
        <taxon>Ogataea</taxon>
        <taxon>Ogataea/Candida clade</taxon>
    </lineage>
</organism>
<evidence type="ECO:0000313" key="2">
    <source>
        <dbReference type="Proteomes" id="UP001165101"/>
    </source>
</evidence>
<dbReference type="EMBL" id="BSXV01001598">
    <property type="protein sequence ID" value="GME93334.1"/>
    <property type="molecule type" value="Genomic_DNA"/>
</dbReference>
<reference evidence="1" key="1">
    <citation type="submission" date="2023-04" db="EMBL/GenBank/DDBJ databases">
        <title>Candida boidinii NBRC 1967.</title>
        <authorList>
            <person name="Ichikawa N."/>
            <person name="Sato H."/>
            <person name="Tonouchi N."/>
        </authorList>
    </citation>
    <scope>NUCLEOTIDE SEQUENCE</scope>
    <source>
        <strain evidence="1">NBRC 1967</strain>
    </source>
</reference>
<protein>
    <submittedName>
        <fullName evidence="1">Unnamed protein product</fullName>
    </submittedName>
</protein>
<dbReference type="Proteomes" id="UP001165101">
    <property type="component" value="Unassembled WGS sequence"/>
</dbReference>
<proteinExistence type="predicted"/>
<comment type="caution">
    <text evidence="1">The sequence shown here is derived from an EMBL/GenBank/DDBJ whole genome shotgun (WGS) entry which is preliminary data.</text>
</comment>
<gene>
    <name evidence="1" type="ORF">Cboi01_000310300</name>
</gene>
<name>A0ACB5TQQ5_CANBO</name>
<sequence>MKSSFVILFLACFLTSVFGDGQKSFENYWQIDQIGKTNTLIPTSLNNNTLVASISESGIISLINANSAEIQFRYRPETAIDPDSALLVSVSDNILASSFNFIGKQGSEQESKLIIWEIVDSQLFIIEEIPIFNDKIIGLTSIQNKLVLVTSSGKIAKFNTDFKPQWHSVPSETALKFELCEFGSSIVNEPILILKSSSDSSAFYYTSVSSDFKIMPLELIGCSFELITDIQSNSVICNDKIYTFNNEKYRLSKKITDQQTVLSKDNKYYSIVDSRTVVSSSGQYGVFDYDINSIQEFESDKLVIVANNFSFYNSEILSNPIVSFENPVIQDFLNEQVDFFIPFSSNGDFMIITANKDSTIKCIDKTGLLWVRDESLSDIVDYAVLNVKEDAIGAVFEEIEREAHSNIFTAYINRVKRNFNALINYRYQNEKEEYDLNFGFNKLLVALTANGKVVALDTKYQSSITRQVSWILNTNLGKGVLNKIYAVKDHGELSRETIYLKTYNNDVYIVSNSYDSLRLLSEQEKSTVFATITNPEGDQELILKHFNMHYITKSNDTDTHNPHSFYIMQESVGKKSLEGSIINSDSTEVKTWKYEVDTSCESILKVATREYNNDEVASTGVVLGNRKVLYKYLVPNLAAVAVYNHHHKDIKIQLINMVTGAIYQTIKVSDIKHEGNLEDFQLVYCENFIIGSVYGTNGDVSSSKVFVIDLFESLTPDVRKSVKDNKLISSISEDILPDVSIQTFFIYERIVNMAVTRTRYNIASKVVIIQFENGQILGLPKFILNSRRVTEDRELNAEEKGEFQMLKYDPNIIFNDQMLLASERARLPLIGDASSFKHFLVPISTGLESTSLICGLGVDTFCIPIRPSGSFDVMSGSFNKPVLISTMLALVFAILIVKPMVNNKKVKDAWQFTY</sequence>